<keyword evidence="3" id="KW-1185">Reference proteome</keyword>
<evidence type="ECO:0000313" key="2">
    <source>
        <dbReference type="EMBL" id="OHV40979.1"/>
    </source>
</evidence>
<dbReference type="Proteomes" id="UP000179769">
    <property type="component" value="Unassembled WGS sequence"/>
</dbReference>
<protein>
    <submittedName>
        <fullName evidence="2">Uncharacterized protein</fullName>
    </submittedName>
</protein>
<dbReference type="AlphaFoldDB" id="A0A1S1R5F1"/>
<comment type="caution">
    <text evidence="2">The sequence shown here is derived from an EMBL/GenBank/DDBJ whole genome shotgun (WGS) entry which is preliminary data.</text>
</comment>
<organism evidence="2 3">
    <name type="scientific">Parafrankia soli</name>
    <dbReference type="NCBI Taxonomy" id="2599596"/>
    <lineage>
        <taxon>Bacteria</taxon>
        <taxon>Bacillati</taxon>
        <taxon>Actinomycetota</taxon>
        <taxon>Actinomycetes</taxon>
        <taxon>Frankiales</taxon>
        <taxon>Frankiaceae</taxon>
        <taxon>Parafrankia</taxon>
    </lineage>
</organism>
<evidence type="ECO:0000313" key="3">
    <source>
        <dbReference type="Proteomes" id="UP000179769"/>
    </source>
</evidence>
<proteinExistence type="predicted"/>
<gene>
    <name evidence="2" type="ORF">BBK14_12155</name>
</gene>
<name>A0A1S1R5F1_9ACTN</name>
<reference evidence="3" key="1">
    <citation type="submission" date="2016-07" db="EMBL/GenBank/DDBJ databases">
        <title>Frankia sp. NRRL B-16219 Genome sequencing.</title>
        <authorList>
            <person name="Ghodhbane-Gtari F."/>
            <person name="Swanson E."/>
            <person name="Gueddou A."/>
            <person name="Louati M."/>
            <person name="Nouioui I."/>
            <person name="Hezbri K."/>
            <person name="Abebe-Akele F."/>
            <person name="Simpson S."/>
            <person name="Morris K."/>
            <person name="Thomas K."/>
            <person name="Gtari M."/>
            <person name="Tisa L.S."/>
        </authorList>
    </citation>
    <scope>NUCLEOTIDE SEQUENCE [LARGE SCALE GENOMIC DNA]</scope>
    <source>
        <strain evidence="3">NRRL B-16219</strain>
    </source>
</reference>
<evidence type="ECO:0000256" key="1">
    <source>
        <dbReference type="SAM" id="MobiDB-lite"/>
    </source>
</evidence>
<dbReference type="RefSeq" id="WP_071060416.1">
    <property type="nucleotide sequence ID" value="NZ_MAXA01000058.1"/>
</dbReference>
<feature type="compositionally biased region" description="Low complexity" evidence="1">
    <location>
        <begin position="116"/>
        <end position="128"/>
    </location>
</feature>
<sequence>MSRPFHVYDYEGEHLGSFATWDLAHEWAHLQAMLNGVPTPLQVEDRSTTGRRRVWADRCEPLDGPIGGGALGGGLLDDDLTGGDVLAGGPCSAAATPVFAPPLPRQPSEPADSELAEAGLAEAGLAEG</sequence>
<feature type="region of interest" description="Disordered" evidence="1">
    <location>
        <begin position="97"/>
        <end position="128"/>
    </location>
</feature>
<dbReference type="EMBL" id="MAXA01000058">
    <property type="protein sequence ID" value="OHV40979.1"/>
    <property type="molecule type" value="Genomic_DNA"/>
</dbReference>
<accession>A0A1S1R5F1</accession>